<evidence type="ECO:0000313" key="3">
    <source>
        <dbReference type="Proteomes" id="UP000283383"/>
    </source>
</evidence>
<feature type="region of interest" description="Disordered" evidence="1">
    <location>
        <begin position="20"/>
        <end position="57"/>
    </location>
</feature>
<proteinExistence type="predicted"/>
<evidence type="ECO:0000313" key="2">
    <source>
        <dbReference type="EMBL" id="RKF71982.1"/>
    </source>
</evidence>
<dbReference type="STRING" id="62708.A0A420IBR1"/>
<sequence>MPLSERIRSALAMTIWHSSSSSSSLSDADENVVNSPNTSPVASRGRTPTSASASSTVSIITVPAHRLKNKFSDLRGKQRRKQVRYNEALVQWAQADEREWLYPTWGGPAKKSRKFSREQRDSLRSWGWDQSLSSSSFECRSPRSSMCSEISPCTSRHNLFFHSQTPTPEPMFSTAGRNESAFKFSSRDERSSTVYGNTKSCLYT</sequence>
<gene>
    <name evidence="2" type="ORF">GcM3_099005</name>
</gene>
<keyword evidence="3" id="KW-1185">Reference proteome</keyword>
<dbReference type="AlphaFoldDB" id="A0A420IBR1"/>
<organism evidence="2 3">
    <name type="scientific">Golovinomyces cichoracearum</name>
    <dbReference type="NCBI Taxonomy" id="62708"/>
    <lineage>
        <taxon>Eukaryota</taxon>
        <taxon>Fungi</taxon>
        <taxon>Dikarya</taxon>
        <taxon>Ascomycota</taxon>
        <taxon>Pezizomycotina</taxon>
        <taxon>Leotiomycetes</taxon>
        <taxon>Erysiphales</taxon>
        <taxon>Erysiphaceae</taxon>
        <taxon>Golovinomyces</taxon>
    </lineage>
</organism>
<protein>
    <submittedName>
        <fullName evidence="2">Uncharacterized protein</fullName>
    </submittedName>
</protein>
<dbReference type="EMBL" id="MCBQ01009961">
    <property type="protein sequence ID" value="RKF71982.1"/>
    <property type="molecule type" value="Genomic_DNA"/>
</dbReference>
<evidence type="ECO:0000256" key="1">
    <source>
        <dbReference type="SAM" id="MobiDB-lite"/>
    </source>
</evidence>
<feature type="compositionally biased region" description="Low complexity" evidence="1">
    <location>
        <begin position="47"/>
        <end position="57"/>
    </location>
</feature>
<feature type="compositionally biased region" description="Polar residues" evidence="1">
    <location>
        <begin position="32"/>
        <end position="41"/>
    </location>
</feature>
<dbReference type="Proteomes" id="UP000283383">
    <property type="component" value="Unassembled WGS sequence"/>
</dbReference>
<name>A0A420IBR1_9PEZI</name>
<comment type="caution">
    <text evidence="2">The sequence shown here is derived from an EMBL/GenBank/DDBJ whole genome shotgun (WGS) entry which is preliminary data.</text>
</comment>
<accession>A0A420IBR1</accession>
<reference evidence="2 3" key="1">
    <citation type="journal article" date="2018" name="BMC Genomics">
        <title>Comparative genome analyses reveal sequence features reflecting distinct modes of host-adaptation between dicot and monocot powdery mildew.</title>
        <authorList>
            <person name="Wu Y."/>
            <person name="Ma X."/>
            <person name="Pan Z."/>
            <person name="Kale S.D."/>
            <person name="Song Y."/>
            <person name="King H."/>
            <person name="Zhang Q."/>
            <person name="Presley C."/>
            <person name="Deng X."/>
            <person name="Wei C.I."/>
            <person name="Xiao S."/>
        </authorList>
    </citation>
    <scope>NUCLEOTIDE SEQUENCE [LARGE SCALE GENOMIC DNA]</scope>
    <source>
        <strain evidence="2">UMSG3</strain>
    </source>
</reference>